<dbReference type="Pfam" id="PF00067">
    <property type="entry name" value="p450"/>
    <property type="match status" value="1"/>
</dbReference>
<comment type="similarity">
    <text evidence="3 27">Belongs to the cytochrome P450 family.</text>
</comment>
<evidence type="ECO:0000256" key="13">
    <source>
        <dbReference type="ARBA" id="ARBA00023033"/>
    </source>
</evidence>
<keyword evidence="16" id="KW-1207">Sterol metabolism</keyword>
<name>A0ABC9A014_9POAL</name>
<sequence length="495" mass="56258">MDITSSSAMLLTTIALAIITAVIGKVVRGRKIMVDPVCNRPLPPMISGASIIGILYTFLTKGFREMVHDQYTKLGSVFTISLFGRKITFLIGPEVSSHFYLGLDSEVSHGKTLEFTVPMFGKEFGYAVDFTTRNEQYRMQKDALKPSKLRSHLGPMLQEVEDFFAKWGQHGMVDLKQEVNQLLMLISGRCLLGKEIREMMFDEVLTLFDELFNNGMHPISLLFPYAPTVATRKRDRAHTRLSEMFSNIVRSRKSSKCAEEDVLQNLIDSKYKDGRPTTVAEVTGLMMSLIFAGKHTSSQSSAWTGACLLTHPRWLLAAIEEQEQIIKKYGDHVDYNALQEMDILHRCIKEALRMHTPTTLLLRKVHKNFSTQTKEGFEYEIPRGHIITSLPMLNNYIPSIYKNPNVYDPDRFGPGREEDKAGGKFSYTVFGAGRHACPGETYAYMQIKAIWSHLLRNFELELVPPFPKTNRWMVTNGGAKGKIIVSYKRRLLPRI</sequence>
<dbReference type="EMBL" id="OZ075112">
    <property type="protein sequence ID" value="CAL4970000.1"/>
    <property type="molecule type" value="Genomic_DNA"/>
</dbReference>
<evidence type="ECO:0000256" key="27">
    <source>
        <dbReference type="RuleBase" id="RU000461"/>
    </source>
</evidence>
<dbReference type="PRINTS" id="PR00465">
    <property type="entry name" value="EP450IV"/>
</dbReference>
<evidence type="ECO:0000256" key="6">
    <source>
        <dbReference type="ARBA" id="ARBA00022617"/>
    </source>
</evidence>
<accession>A0ABC9A014</accession>
<evidence type="ECO:0000256" key="14">
    <source>
        <dbReference type="ARBA" id="ARBA00023098"/>
    </source>
</evidence>
<dbReference type="SUPFAM" id="SSF48264">
    <property type="entry name" value="Cytochrome P450"/>
    <property type="match status" value="1"/>
</dbReference>
<dbReference type="InterPro" id="IPR017972">
    <property type="entry name" value="Cyt_P450_CS"/>
</dbReference>
<evidence type="ECO:0000256" key="8">
    <source>
        <dbReference type="ARBA" id="ARBA00022723"/>
    </source>
</evidence>
<dbReference type="InterPro" id="IPR001128">
    <property type="entry name" value="Cyt_P450"/>
</dbReference>
<evidence type="ECO:0000256" key="25">
    <source>
        <dbReference type="ARBA" id="ARBA00072797"/>
    </source>
</evidence>
<evidence type="ECO:0000256" key="11">
    <source>
        <dbReference type="ARBA" id="ARBA00023004"/>
    </source>
</evidence>
<keyword evidence="6 26" id="KW-0349">Heme</keyword>
<dbReference type="GO" id="GO:0008168">
    <property type="term" value="F:methyltransferase activity"/>
    <property type="evidence" value="ECO:0007669"/>
    <property type="project" value="UniProtKB-KW"/>
</dbReference>
<dbReference type="Gene3D" id="1.10.630.10">
    <property type="entry name" value="Cytochrome P450"/>
    <property type="match status" value="1"/>
</dbReference>
<dbReference type="InterPro" id="IPR036396">
    <property type="entry name" value="Cyt_P450_sf"/>
</dbReference>
<evidence type="ECO:0000256" key="26">
    <source>
        <dbReference type="PIRSR" id="PIRSR602403-1"/>
    </source>
</evidence>
<dbReference type="GO" id="GO:0016126">
    <property type="term" value="P:sterol biosynthetic process"/>
    <property type="evidence" value="ECO:0007669"/>
    <property type="project" value="UniProtKB-KW"/>
</dbReference>
<comment type="function">
    <text evidence="24">Catalyzes the 14-alpha demethylation of obtusifoliol to 4 alpha-methyl-5 alpha-ergosta-8,14,24(28)-trien-3 beta-ol.</text>
</comment>
<evidence type="ECO:0000256" key="5">
    <source>
        <dbReference type="ARBA" id="ARBA00022603"/>
    </source>
</evidence>
<evidence type="ECO:0000256" key="17">
    <source>
        <dbReference type="ARBA" id="ARBA00023221"/>
    </source>
</evidence>
<evidence type="ECO:0000256" key="23">
    <source>
        <dbReference type="ARBA" id="ARBA00051013"/>
    </source>
</evidence>
<keyword evidence="9" id="KW-0752">Steroid biosynthesis</keyword>
<dbReference type="GO" id="GO:0032259">
    <property type="term" value="P:methylation"/>
    <property type="evidence" value="ECO:0007669"/>
    <property type="project" value="UniProtKB-KW"/>
</dbReference>
<evidence type="ECO:0000256" key="21">
    <source>
        <dbReference type="ARBA" id="ARBA00042513"/>
    </source>
</evidence>
<keyword evidence="13 27" id="KW-0503">Monooxygenase</keyword>
<keyword evidence="11 26" id="KW-0408">Iron</keyword>
<dbReference type="FunFam" id="1.10.630.10:FF:000028">
    <property type="entry name" value="Cytochrome p450 51g1"/>
    <property type="match status" value="1"/>
</dbReference>
<comment type="subcellular location">
    <subcellularLocation>
        <location evidence="2">Membrane</location>
        <topology evidence="2">Single-pass membrane protein</topology>
    </subcellularLocation>
</comment>
<keyword evidence="5" id="KW-0489">Methyltransferase</keyword>
<proteinExistence type="inferred from homology"/>
<comment type="cofactor">
    <cofactor evidence="1 26">
        <name>heme</name>
        <dbReference type="ChEBI" id="CHEBI:30413"/>
    </cofactor>
</comment>
<evidence type="ECO:0000256" key="7">
    <source>
        <dbReference type="ARBA" id="ARBA00022679"/>
    </source>
</evidence>
<feature type="binding site" description="axial binding residue" evidence="26">
    <location>
        <position position="437"/>
    </location>
    <ligand>
        <name>heme</name>
        <dbReference type="ChEBI" id="CHEBI:30413"/>
    </ligand>
    <ligandPart>
        <name>Fe</name>
        <dbReference type="ChEBI" id="CHEBI:18248"/>
    </ligandPart>
</feature>
<evidence type="ECO:0000256" key="9">
    <source>
        <dbReference type="ARBA" id="ARBA00022955"/>
    </source>
</evidence>
<dbReference type="Proteomes" id="UP001497457">
    <property type="component" value="Chromosome 2b"/>
</dbReference>
<evidence type="ECO:0000256" key="1">
    <source>
        <dbReference type="ARBA" id="ARBA00001971"/>
    </source>
</evidence>
<keyword evidence="17" id="KW-0753">Steroid metabolism</keyword>
<evidence type="ECO:0000256" key="10">
    <source>
        <dbReference type="ARBA" id="ARBA00023002"/>
    </source>
</evidence>
<evidence type="ECO:0000313" key="28">
    <source>
        <dbReference type="EMBL" id="CAL4970000.1"/>
    </source>
</evidence>
<dbReference type="InterPro" id="IPR050529">
    <property type="entry name" value="CYP450_sterol_14alpha_dmase"/>
</dbReference>
<dbReference type="InterPro" id="IPR002403">
    <property type="entry name" value="Cyt_P450_E_grp-IV"/>
</dbReference>
<evidence type="ECO:0000256" key="16">
    <source>
        <dbReference type="ARBA" id="ARBA00023166"/>
    </source>
</evidence>
<keyword evidence="12" id="KW-0756">Sterol biosynthesis</keyword>
<gene>
    <name evidence="28" type="ORF">URODEC1_LOCUS49868</name>
</gene>
<comment type="pathway">
    <text evidence="18">Steroid biosynthesis; zymosterol biosynthesis; zymosterol from lanosterol: step 1/6.</text>
</comment>
<reference evidence="28 29" key="2">
    <citation type="submission" date="2024-10" db="EMBL/GenBank/DDBJ databases">
        <authorList>
            <person name="Ryan C."/>
        </authorList>
    </citation>
    <scope>NUCLEOTIDE SEQUENCE [LARGE SCALE GENOMIC DNA]</scope>
</reference>
<evidence type="ECO:0000256" key="15">
    <source>
        <dbReference type="ARBA" id="ARBA00023136"/>
    </source>
</evidence>
<evidence type="ECO:0000256" key="4">
    <source>
        <dbReference type="ARBA" id="ARBA00022516"/>
    </source>
</evidence>
<evidence type="ECO:0000256" key="20">
    <source>
        <dbReference type="ARBA" id="ARBA00042370"/>
    </source>
</evidence>
<dbReference type="GO" id="GO:0008398">
    <property type="term" value="F:sterol 14-demethylase activity"/>
    <property type="evidence" value="ECO:0007669"/>
    <property type="project" value="UniProtKB-EC"/>
</dbReference>
<comment type="catalytic activity">
    <reaction evidence="23">
        <text>a 14alpha-methyl steroid + 3 reduced [NADPH--hemoprotein reductase] + 3 O2 = a Delta(14) steroid + formate + 3 oxidized [NADPH--hemoprotein reductase] + 4 H2O + 4 H(+)</text>
        <dbReference type="Rhea" id="RHEA:54028"/>
        <dbReference type="Rhea" id="RHEA-COMP:11964"/>
        <dbReference type="Rhea" id="RHEA-COMP:11965"/>
        <dbReference type="ChEBI" id="CHEBI:15377"/>
        <dbReference type="ChEBI" id="CHEBI:15378"/>
        <dbReference type="ChEBI" id="CHEBI:15379"/>
        <dbReference type="ChEBI" id="CHEBI:15740"/>
        <dbReference type="ChEBI" id="CHEBI:57618"/>
        <dbReference type="ChEBI" id="CHEBI:58210"/>
        <dbReference type="ChEBI" id="CHEBI:138029"/>
        <dbReference type="ChEBI" id="CHEBI:138031"/>
        <dbReference type="EC" id="1.14.14.154"/>
    </reaction>
</comment>
<keyword evidence="4" id="KW-0444">Lipid biosynthesis</keyword>
<keyword evidence="8 26" id="KW-0479">Metal-binding</keyword>
<dbReference type="PROSITE" id="PS00086">
    <property type="entry name" value="CYTOCHROME_P450"/>
    <property type="match status" value="1"/>
</dbReference>
<evidence type="ECO:0000313" key="29">
    <source>
        <dbReference type="Proteomes" id="UP001497457"/>
    </source>
</evidence>
<evidence type="ECO:0000256" key="3">
    <source>
        <dbReference type="ARBA" id="ARBA00010617"/>
    </source>
</evidence>
<reference evidence="29" key="1">
    <citation type="submission" date="2024-06" db="EMBL/GenBank/DDBJ databases">
        <authorList>
            <person name="Ryan C."/>
        </authorList>
    </citation>
    <scope>NUCLEOTIDE SEQUENCE [LARGE SCALE GENOMIC DNA]</scope>
</reference>
<keyword evidence="15" id="KW-0472">Membrane</keyword>
<evidence type="ECO:0000256" key="18">
    <source>
        <dbReference type="ARBA" id="ARBA00037887"/>
    </source>
</evidence>
<dbReference type="PANTHER" id="PTHR24304:SF2">
    <property type="entry name" value="24-HYDROXYCHOLESTEROL 7-ALPHA-HYDROXYLASE"/>
    <property type="match status" value="1"/>
</dbReference>
<evidence type="ECO:0000256" key="2">
    <source>
        <dbReference type="ARBA" id="ARBA00004167"/>
    </source>
</evidence>
<keyword evidence="7" id="KW-0808">Transferase</keyword>
<dbReference type="CDD" id="cd11042">
    <property type="entry name" value="CYP51-like"/>
    <property type="match status" value="1"/>
</dbReference>
<organism evidence="28 29">
    <name type="scientific">Urochloa decumbens</name>
    <dbReference type="NCBI Taxonomy" id="240449"/>
    <lineage>
        <taxon>Eukaryota</taxon>
        <taxon>Viridiplantae</taxon>
        <taxon>Streptophyta</taxon>
        <taxon>Embryophyta</taxon>
        <taxon>Tracheophyta</taxon>
        <taxon>Spermatophyta</taxon>
        <taxon>Magnoliopsida</taxon>
        <taxon>Liliopsida</taxon>
        <taxon>Poales</taxon>
        <taxon>Poaceae</taxon>
        <taxon>PACMAD clade</taxon>
        <taxon>Panicoideae</taxon>
        <taxon>Panicodae</taxon>
        <taxon>Paniceae</taxon>
        <taxon>Melinidinae</taxon>
        <taxon>Urochloa</taxon>
    </lineage>
</organism>
<evidence type="ECO:0000256" key="22">
    <source>
        <dbReference type="ARBA" id="ARBA00042983"/>
    </source>
</evidence>
<evidence type="ECO:0000256" key="12">
    <source>
        <dbReference type="ARBA" id="ARBA00023011"/>
    </source>
</evidence>
<keyword evidence="10 27" id="KW-0560">Oxidoreductase</keyword>
<dbReference type="AlphaFoldDB" id="A0ABC9A014"/>
<keyword evidence="29" id="KW-1185">Reference proteome</keyword>
<dbReference type="PANTHER" id="PTHR24304">
    <property type="entry name" value="CYTOCHROME P450 FAMILY 7"/>
    <property type="match status" value="1"/>
</dbReference>
<dbReference type="GO" id="GO:0046872">
    <property type="term" value="F:metal ion binding"/>
    <property type="evidence" value="ECO:0007669"/>
    <property type="project" value="UniProtKB-KW"/>
</dbReference>
<evidence type="ECO:0000256" key="19">
    <source>
        <dbReference type="ARBA" id="ARBA00038974"/>
    </source>
</evidence>
<dbReference type="GO" id="GO:0016020">
    <property type="term" value="C:membrane"/>
    <property type="evidence" value="ECO:0007669"/>
    <property type="project" value="UniProtKB-SubCell"/>
</dbReference>
<keyword evidence="14" id="KW-0443">Lipid metabolism</keyword>
<evidence type="ECO:0000256" key="24">
    <source>
        <dbReference type="ARBA" id="ARBA00058467"/>
    </source>
</evidence>
<dbReference type="EC" id="1.14.14.154" evidence="19"/>
<protein>
    <recommendedName>
        <fullName evidence="25">Obtusifoliol 14-alpha demethylase</fullName>
        <ecNumber evidence="19">1.14.14.154</ecNumber>
    </recommendedName>
    <alternativeName>
        <fullName evidence="20">CYPLI</fullName>
    </alternativeName>
    <alternativeName>
        <fullName evidence="22">Cytochrome P450 51</fullName>
    </alternativeName>
    <alternativeName>
        <fullName evidence="21">Cytochrome P450-LIA1</fullName>
    </alternativeName>
</protein>